<feature type="region of interest" description="Disordered" evidence="1">
    <location>
        <begin position="189"/>
        <end position="263"/>
    </location>
</feature>
<feature type="region of interest" description="Disordered" evidence="1">
    <location>
        <begin position="79"/>
        <end position="99"/>
    </location>
</feature>
<accession>A0A1Z5KLR7</accession>
<keyword evidence="3" id="KW-1185">Reference proteome</keyword>
<sequence length="355" mass="38981">MTNPLTFEQLRDVRDQLRQPLSGRSVLVPLGPKAFVPGFLQPDGEEEIVTFVPAKSSGVTDAITISRTEALDRLQDEMDQISNRKKAPPSKGTRPTSHRNNILPYFEIREEIDSSGNELKAEAVNVSQHLEYLRQHPEVVQEETLPPAVTTASSSAGESVEEIPVSSLKPLSDGEYDALAARLEELARLEEDESRPPASKVMKKSNQKSGWNKGFLNTTSKTKKKPVVAPADKSDGGGRNDLSETLIQSTDTNKDKRIAPVPAKPISKSVFSGVIQEHGTRDKVEESQNKVATTPRVRFGDNANEIREIPRIGQSSVASLARNSSRPIVGAGNNKPQSKGLSRFAIERQQLNYQQ</sequence>
<feature type="compositionally biased region" description="Polar residues" evidence="1">
    <location>
        <begin position="207"/>
        <end position="220"/>
    </location>
</feature>
<dbReference type="Proteomes" id="UP000198406">
    <property type="component" value="Unassembled WGS sequence"/>
</dbReference>
<feature type="region of interest" description="Disordered" evidence="1">
    <location>
        <begin position="310"/>
        <end position="355"/>
    </location>
</feature>
<gene>
    <name evidence="2" type="ORF">FisN_13Lh175</name>
</gene>
<comment type="caution">
    <text evidence="2">The sequence shown here is derived from an EMBL/GenBank/DDBJ whole genome shotgun (WGS) entry which is preliminary data.</text>
</comment>
<protein>
    <submittedName>
        <fullName evidence="2">Uncharacterized protein</fullName>
    </submittedName>
</protein>
<evidence type="ECO:0000313" key="2">
    <source>
        <dbReference type="EMBL" id="GAX27264.1"/>
    </source>
</evidence>
<reference evidence="2 3" key="1">
    <citation type="journal article" date="2015" name="Plant Cell">
        <title>Oil accumulation by the oleaginous diatom Fistulifera solaris as revealed by the genome and transcriptome.</title>
        <authorList>
            <person name="Tanaka T."/>
            <person name="Maeda Y."/>
            <person name="Veluchamy A."/>
            <person name="Tanaka M."/>
            <person name="Abida H."/>
            <person name="Marechal E."/>
            <person name="Bowler C."/>
            <person name="Muto M."/>
            <person name="Sunaga Y."/>
            <person name="Tanaka M."/>
            <person name="Yoshino T."/>
            <person name="Taniguchi T."/>
            <person name="Fukuda Y."/>
            <person name="Nemoto M."/>
            <person name="Matsumoto M."/>
            <person name="Wong P.S."/>
            <person name="Aburatani S."/>
            <person name="Fujibuchi W."/>
        </authorList>
    </citation>
    <scope>NUCLEOTIDE SEQUENCE [LARGE SCALE GENOMIC DNA]</scope>
    <source>
        <strain evidence="2 3">JPCC DA0580</strain>
    </source>
</reference>
<proteinExistence type="predicted"/>
<feature type="compositionally biased region" description="Basic and acidic residues" evidence="1">
    <location>
        <begin position="232"/>
        <end position="242"/>
    </location>
</feature>
<feature type="compositionally biased region" description="Polar residues" evidence="1">
    <location>
        <begin position="313"/>
        <end position="326"/>
    </location>
</feature>
<dbReference type="OrthoDB" id="49325at2759"/>
<dbReference type="EMBL" id="BDSP01000253">
    <property type="protein sequence ID" value="GAX27264.1"/>
    <property type="molecule type" value="Genomic_DNA"/>
</dbReference>
<dbReference type="InParanoid" id="A0A1Z5KLR7"/>
<evidence type="ECO:0000256" key="1">
    <source>
        <dbReference type="SAM" id="MobiDB-lite"/>
    </source>
</evidence>
<name>A0A1Z5KLR7_FISSO</name>
<organism evidence="2 3">
    <name type="scientific">Fistulifera solaris</name>
    <name type="common">Oleaginous diatom</name>
    <dbReference type="NCBI Taxonomy" id="1519565"/>
    <lineage>
        <taxon>Eukaryota</taxon>
        <taxon>Sar</taxon>
        <taxon>Stramenopiles</taxon>
        <taxon>Ochrophyta</taxon>
        <taxon>Bacillariophyta</taxon>
        <taxon>Bacillariophyceae</taxon>
        <taxon>Bacillariophycidae</taxon>
        <taxon>Naviculales</taxon>
        <taxon>Naviculaceae</taxon>
        <taxon>Fistulifera</taxon>
    </lineage>
</organism>
<evidence type="ECO:0000313" key="3">
    <source>
        <dbReference type="Proteomes" id="UP000198406"/>
    </source>
</evidence>
<dbReference type="AlphaFoldDB" id="A0A1Z5KLR7"/>